<dbReference type="Proteomes" id="UP001596328">
    <property type="component" value="Unassembled WGS sequence"/>
</dbReference>
<dbReference type="SUPFAM" id="SSF52540">
    <property type="entry name" value="P-loop containing nucleoside triphosphate hydrolases"/>
    <property type="match status" value="1"/>
</dbReference>
<evidence type="ECO:0000313" key="3">
    <source>
        <dbReference type="Proteomes" id="UP001596328"/>
    </source>
</evidence>
<reference evidence="2 3" key="1">
    <citation type="journal article" date="2019" name="Int. J. Syst. Evol. Microbiol.">
        <title>The Global Catalogue of Microorganisms (GCM) 10K type strain sequencing project: providing services to taxonomists for standard genome sequencing and annotation.</title>
        <authorList>
            <consortium name="The Broad Institute Genomics Platform"/>
            <consortium name="The Broad Institute Genome Sequencing Center for Infectious Disease"/>
            <person name="Wu L."/>
            <person name="Ma J."/>
        </authorList>
    </citation>
    <scope>NUCLEOTIDE SEQUENCE [LARGE SCALE GENOMIC DNA]</scope>
    <source>
        <strain evidence="2 3">NBRC 111368</strain>
    </source>
</reference>
<name>A0ABD5RV04_9EURY</name>
<feature type="domain" description="Zona occludens toxin N-terminal" evidence="1">
    <location>
        <begin position="132"/>
        <end position="268"/>
    </location>
</feature>
<dbReference type="Pfam" id="PF05707">
    <property type="entry name" value="Zot"/>
    <property type="match status" value="1"/>
</dbReference>
<proteinExistence type="predicted"/>
<keyword evidence="3" id="KW-1185">Reference proteome</keyword>
<comment type="caution">
    <text evidence="2">The sequence shown here is derived from an EMBL/GenBank/DDBJ whole genome shotgun (WGS) entry which is preliminary data.</text>
</comment>
<gene>
    <name evidence="2" type="ORF">ACFQE1_01730</name>
</gene>
<dbReference type="AlphaFoldDB" id="A0ABD5RV04"/>
<organism evidence="2 3">
    <name type="scientific">Halobium palmae</name>
    <dbReference type="NCBI Taxonomy" id="1776492"/>
    <lineage>
        <taxon>Archaea</taxon>
        <taxon>Methanobacteriati</taxon>
        <taxon>Methanobacteriota</taxon>
        <taxon>Stenosarchaea group</taxon>
        <taxon>Halobacteria</taxon>
        <taxon>Halobacteriales</taxon>
        <taxon>Haloferacaceae</taxon>
        <taxon>Halobium</taxon>
    </lineage>
</organism>
<sequence length="381" mass="42523">MTETNEKQSHPAPELREYAMGTLNVDHRHVHRHAGLLTDPEAEDMLTKAAEAYEPLTDDAPLSFWDTDFATDCLKAAGTSTATQALQNRDQETLSFISGLVGYQSDASGLRSLSKLQRLIERTPVFIGYIFGLMGSGKTDFSLLLAQIFKSVHGSSNVTVATNFDCTGQDEQITQYSRLIEELESRHDQLVDDSQDDPDEFYMIIDEAAQIFTGSGSDQQKAKHLAKLLKLARKANAHVILIGQDGKDIGPSLRALCTVFVEKHDKKNLSMYTDVKNREGINKILSLKGVPPTDIPYETYDEGRFVFDVDDDAGGEDAEELRAELEELEVQHERKMMAVLCETDNGMSQRDVADVYDTSPKSVRRARDKYSNELQSLGIEF</sequence>
<dbReference type="InterPro" id="IPR008900">
    <property type="entry name" value="Zot_N"/>
</dbReference>
<protein>
    <submittedName>
        <fullName evidence="2">Zonular occludens toxin domain-containing protein</fullName>
    </submittedName>
</protein>
<evidence type="ECO:0000313" key="2">
    <source>
        <dbReference type="EMBL" id="MFC6723130.1"/>
    </source>
</evidence>
<accession>A0ABD5RV04</accession>
<dbReference type="EMBL" id="JBHSWU010000005">
    <property type="protein sequence ID" value="MFC6723130.1"/>
    <property type="molecule type" value="Genomic_DNA"/>
</dbReference>
<dbReference type="InterPro" id="IPR027417">
    <property type="entry name" value="P-loop_NTPase"/>
</dbReference>
<dbReference type="Gene3D" id="3.40.50.300">
    <property type="entry name" value="P-loop containing nucleotide triphosphate hydrolases"/>
    <property type="match status" value="1"/>
</dbReference>
<evidence type="ECO:0000259" key="1">
    <source>
        <dbReference type="Pfam" id="PF05707"/>
    </source>
</evidence>